<accession>A0ACB0IN12</accession>
<reference evidence="1" key="1">
    <citation type="submission" date="2023-10" db="EMBL/GenBank/DDBJ databases">
        <authorList>
            <person name="Rodriguez Cubillos JULIANA M."/>
            <person name="De Vega J."/>
        </authorList>
    </citation>
    <scope>NUCLEOTIDE SEQUENCE</scope>
</reference>
<comment type="caution">
    <text evidence="1">The sequence shown here is derived from an EMBL/GenBank/DDBJ whole genome shotgun (WGS) entry which is preliminary data.</text>
</comment>
<proteinExistence type="predicted"/>
<organism evidence="1 2">
    <name type="scientific">Trifolium pratense</name>
    <name type="common">Red clover</name>
    <dbReference type="NCBI Taxonomy" id="57577"/>
    <lineage>
        <taxon>Eukaryota</taxon>
        <taxon>Viridiplantae</taxon>
        <taxon>Streptophyta</taxon>
        <taxon>Embryophyta</taxon>
        <taxon>Tracheophyta</taxon>
        <taxon>Spermatophyta</taxon>
        <taxon>Magnoliopsida</taxon>
        <taxon>eudicotyledons</taxon>
        <taxon>Gunneridae</taxon>
        <taxon>Pentapetalae</taxon>
        <taxon>rosids</taxon>
        <taxon>fabids</taxon>
        <taxon>Fabales</taxon>
        <taxon>Fabaceae</taxon>
        <taxon>Papilionoideae</taxon>
        <taxon>50 kb inversion clade</taxon>
        <taxon>NPAAA clade</taxon>
        <taxon>Hologalegina</taxon>
        <taxon>IRL clade</taxon>
        <taxon>Trifolieae</taxon>
        <taxon>Trifolium</taxon>
    </lineage>
</organism>
<evidence type="ECO:0000313" key="1">
    <source>
        <dbReference type="EMBL" id="CAJ2633779.1"/>
    </source>
</evidence>
<evidence type="ECO:0000313" key="2">
    <source>
        <dbReference type="Proteomes" id="UP001177021"/>
    </source>
</evidence>
<dbReference type="Proteomes" id="UP001177021">
    <property type="component" value="Unassembled WGS sequence"/>
</dbReference>
<gene>
    <name evidence="1" type="ORF">MILVUS5_LOCUS4814</name>
</gene>
<protein>
    <submittedName>
        <fullName evidence="1">Uncharacterized protein</fullName>
    </submittedName>
</protein>
<sequence length="425" mass="46840">MDQFTRNQWQNLQGLDLSFNLLAGDISLSICNKSSLQLLNLAHNNMTGMIPQCLANLSSLQVLDLQTNKFYGTIPSNFSKYCDLRTLNLNGNLLEGNLPKSLSNCENLEALNIGSNKLEDHFPNWIQTMQYLEVLVLRENKLYGPIANINIKHPFPSLIILEISSNNFSGPLPKSHIQNFDAMKNVIQVGQDSSMQYLERMEVGDMTYYDSVTMTVKGNSIVMMKISLAFANIDLSQNKFEGEIPSFIGELQALKGLNLSHNRLTGPIPKSIGNLSSMESLDLSSNTLTGVIPSELINLNGLGVLNLSYNDLIGEIPQGKQFNTFSNDSYEGNLGLCGFPLSKKCGPEQHSPPSANTLVSDEKFGFGWKPVAIGYGCGTVFGIGLGYCVLLIGKPRWLVMMVGGQPKQKVTTRTRVRRTNGSTRN</sequence>
<dbReference type="EMBL" id="CASHSV030000002">
    <property type="protein sequence ID" value="CAJ2633779.1"/>
    <property type="molecule type" value="Genomic_DNA"/>
</dbReference>
<keyword evidence="2" id="KW-1185">Reference proteome</keyword>
<name>A0ACB0IN12_TRIPR</name>